<gene>
    <name evidence="4" type="ORF">SAMN03080614_10784</name>
</gene>
<dbReference type="EMBL" id="FOIF01000078">
    <property type="protein sequence ID" value="SET19795.1"/>
    <property type="molecule type" value="Genomic_DNA"/>
</dbReference>
<dbReference type="InterPro" id="IPR002068">
    <property type="entry name" value="A-crystallin/Hsp20_dom"/>
</dbReference>
<reference evidence="5" key="1">
    <citation type="submission" date="2016-10" db="EMBL/GenBank/DDBJ databases">
        <authorList>
            <person name="Varghese N."/>
            <person name="Submissions S."/>
        </authorList>
    </citation>
    <scope>NUCLEOTIDE SEQUENCE [LARGE SCALE GENOMIC DNA]</scope>
    <source>
        <strain evidence="5">DSM 13577</strain>
    </source>
</reference>
<accession>A0A1I0CJH6</accession>
<proteinExistence type="inferred from homology"/>
<dbReference type="SUPFAM" id="SSF49764">
    <property type="entry name" value="HSP20-like chaperones"/>
    <property type="match status" value="1"/>
</dbReference>
<dbReference type="Pfam" id="PF00011">
    <property type="entry name" value="HSP20"/>
    <property type="match status" value="1"/>
</dbReference>
<name>A0A1I0CJH6_9FIRM</name>
<organism evidence="4 5">
    <name type="scientific">Anaerobranca gottschalkii DSM 13577</name>
    <dbReference type="NCBI Taxonomy" id="1120990"/>
    <lineage>
        <taxon>Bacteria</taxon>
        <taxon>Bacillati</taxon>
        <taxon>Bacillota</taxon>
        <taxon>Clostridia</taxon>
        <taxon>Eubacteriales</taxon>
        <taxon>Proteinivoracaceae</taxon>
        <taxon>Anaerobranca</taxon>
    </lineage>
</organism>
<dbReference type="STRING" id="1120990.SAMN03080614_10784"/>
<dbReference type="CDD" id="cd06471">
    <property type="entry name" value="ACD_LpsHSP_like"/>
    <property type="match status" value="1"/>
</dbReference>
<dbReference type="InterPro" id="IPR031107">
    <property type="entry name" value="Small_HSP"/>
</dbReference>
<dbReference type="Proteomes" id="UP000243819">
    <property type="component" value="Unassembled WGS sequence"/>
</dbReference>
<evidence type="ECO:0000259" key="3">
    <source>
        <dbReference type="PROSITE" id="PS01031"/>
    </source>
</evidence>
<dbReference type="AlphaFoldDB" id="A0A1I0CJH6"/>
<evidence type="ECO:0000313" key="4">
    <source>
        <dbReference type="EMBL" id="SET19795.1"/>
    </source>
</evidence>
<sequence>MFGLTPFRRRNEMVPHTKDIFDNIDTMFENFLNDSFFPSLYKNSNYMKVDIKEKENEYIVEAELPGVNKEQINIDVRNDRLTISVEQREEINEEKHNFIRRERRYGSMTRSFMVDNVDEEKIKASLRNGVLTIILPKKEPNKPLGRRIEIE</sequence>
<feature type="domain" description="SHSP" evidence="3">
    <location>
        <begin position="40"/>
        <end position="151"/>
    </location>
</feature>
<dbReference type="Gene3D" id="2.60.40.790">
    <property type="match status" value="1"/>
</dbReference>
<keyword evidence="5" id="KW-1185">Reference proteome</keyword>
<protein>
    <submittedName>
        <fullName evidence="4">Heat shock protein Hsp20</fullName>
    </submittedName>
</protein>
<keyword evidence="4" id="KW-0346">Stress response</keyword>
<evidence type="ECO:0000256" key="1">
    <source>
        <dbReference type="PROSITE-ProRule" id="PRU00285"/>
    </source>
</evidence>
<dbReference type="PROSITE" id="PS01031">
    <property type="entry name" value="SHSP"/>
    <property type="match status" value="1"/>
</dbReference>
<dbReference type="RefSeq" id="WP_091351526.1">
    <property type="nucleotide sequence ID" value="NZ_FOIF01000078.1"/>
</dbReference>
<dbReference type="OrthoDB" id="9811615at2"/>
<evidence type="ECO:0000256" key="2">
    <source>
        <dbReference type="RuleBase" id="RU003616"/>
    </source>
</evidence>
<dbReference type="InterPro" id="IPR008978">
    <property type="entry name" value="HSP20-like_chaperone"/>
</dbReference>
<dbReference type="PANTHER" id="PTHR11527">
    <property type="entry name" value="HEAT-SHOCK PROTEIN 20 FAMILY MEMBER"/>
    <property type="match status" value="1"/>
</dbReference>
<comment type="similarity">
    <text evidence="1 2">Belongs to the small heat shock protein (HSP20) family.</text>
</comment>
<evidence type="ECO:0000313" key="5">
    <source>
        <dbReference type="Proteomes" id="UP000243819"/>
    </source>
</evidence>